<gene>
    <name evidence="2" type="ORF">PGLA2088_LOCUS45094</name>
</gene>
<feature type="region of interest" description="Disordered" evidence="1">
    <location>
        <begin position="242"/>
        <end position="344"/>
    </location>
</feature>
<comment type="caution">
    <text evidence="2">The sequence shown here is derived from an EMBL/GenBank/DDBJ whole genome shotgun (WGS) entry which is preliminary data.</text>
</comment>
<feature type="compositionally biased region" description="Acidic residues" evidence="1">
    <location>
        <begin position="405"/>
        <end position="418"/>
    </location>
</feature>
<feature type="region of interest" description="Disordered" evidence="1">
    <location>
        <begin position="553"/>
        <end position="646"/>
    </location>
</feature>
<feature type="compositionally biased region" description="Acidic residues" evidence="1">
    <location>
        <begin position="448"/>
        <end position="476"/>
    </location>
</feature>
<dbReference type="Proteomes" id="UP000626109">
    <property type="component" value="Unassembled WGS sequence"/>
</dbReference>
<feature type="compositionally biased region" description="Basic residues" evidence="1">
    <location>
        <begin position="243"/>
        <end position="258"/>
    </location>
</feature>
<feature type="compositionally biased region" description="Acidic residues" evidence="1">
    <location>
        <begin position="553"/>
        <end position="583"/>
    </location>
</feature>
<evidence type="ECO:0000256" key="1">
    <source>
        <dbReference type="SAM" id="MobiDB-lite"/>
    </source>
</evidence>
<feature type="region of interest" description="Disordered" evidence="1">
    <location>
        <begin position="356"/>
        <end position="494"/>
    </location>
</feature>
<evidence type="ECO:0000313" key="3">
    <source>
        <dbReference type="Proteomes" id="UP000626109"/>
    </source>
</evidence>
<reference evidence="2" key="1">
    <citation type="submission" date="2021-02" db="EMBL/GenBank/DDBJ databases">
        <authorList>
            <person name="Dougan E. K."/>
            <person name="Rhodes N."/>
            <person name="Thang M."/>
            <person name="Chan C."/>
        </authorList>
    </citation>
    <scope>NUCLEOTIDE SEQUENCE</scope>
</reference>
<feature type="compositionally biased region" description="Acidic residues" evidence="1">
    <location>
        <begin position="388"/>
        <end position="397"/>
    </location>
</feature>
<sequence>PILAQVQILGLYVQARCMDGPKKDSPSGPSCGSNDVSNVGSERSGGKECTATAVSLEPFSDVSAAADAKEEPGCGNICYSAKDRTHYFYHKQRDIRVQLSIGMAGSPQRSLQILRLCRRKVEAGASKAEAIAYRGELLRESDGRLAEMGCLTIQASEEVLQTEIVESVEERLWPHLPEIPKAPPQLEGFLRFFRTNQAVLAAELNPTHPDAAALARRTQDMWQRQSEEAKCRQQAEALDATRRFRYSRSRSTPRRPRWRSSTLQPTESEAAAVAEAAPAPAQEFSKAIKVDPEDSADEEEAPVPEEAKGAEPVSAEVVADADEREQEGAEEKETEIAEAAEDNAMEIEAEEVVVEEEAPVQEEAKGAEPMSTEVSAEVQEPEQKEAEEKETDEIVEAAEDKAMEIETEETVVEEEAPVQEEAKGAEPFGTEVAADADEREQEEAVEKETDEIAEVAEDNAMEIEAEEVVVEEEAPVQEEAKEPEQEEAEETETDEIAEAAEDKAMEIETEETAVEEEAPVQEEAKGAEEAVEKETDEIAEVAEDNAMEIEAEEVVVEEEAPVQEEEPEQEEAEETETDEIAEAAEDKAMEIETEETVVEEEAPVQEEAKGAEPVSTEVAAEPEQEEAEETETDEIAEATEDKATEIEAEEVVVEEEAPVQEEEAVEKETDEIAEVAEDNAMEIEAEEVVVEEEAPVQEQAKQVEPMITEERCKHKRFKVFKRSREMRFVSKNTMNAKILSVDLTNKSVFQALKHVNIVVVPLSPNCIARAFRIISIETFFALPEDRNMLPGFSDMFQHWPTGHCRSVFAVRFAASEDDPAQSGSVEMKHDADVSTFSPQLGLRFLQHRSPAGCVLPIVPYAPGRAPPPHLSPFVGDNAEGYVLRQGEILDDFAQEVGIMGCSRSHARRKQTITRALMTAQK</sequence>
<feature type="compositionally biased region" description="Basic and acidic residues" evidence="1">
    <location>
        <begin position="522"/>
        <end position="533"/>
    </location>
</feature>
<feature type="compositionally biased region" description="Acidic residues" evidence="1">
    <location>
        <begin position="620"/>
        <end position="638"/>
    </location>
</feature>
<feature type="non-terminal residue" evidence="2">
    <location>
        <position position="921"/>
    </location>
</feature>
<dbReference type="AlphaFoldDB" id="A0A813LFB9"/>
<feature type="compositionally biased region" description="Polar residues" evidence="1">
    <location>
        <begin position="27"/>
        <end position="41"/>
    </location>
</feature>
<protein>
    <submittedName>
        <fullName evidence="2">Uncharacterized protein</fullName>
    </submittedName>
</protein>
<organism evidence="2 3">
    <name type="scientific">Polarella glacialis</name>
    <name type="common">Dinoflagellate</name>
    <dbReference type="NCBI Taxonomy" id="89957"/>
    <lineage>
        <taxon>Eukaryota</taxon>
        <taxon>Sar</taxon>
        <taxon>Alveolata</taxon>
        <taxon>Dinophyceae</taxon>
        <taxon>Suessiales</taxon>
        <taxon>Suessiaceae</taxon>
        <taxon>Polarella</taxon>
    </lineage>
</organism>
<feature type="compositionally biased region" description="Low complexity" evidence="1">
    <location>
        <begin position="269"/>
        <end position="281"/>
    </location>
</feature>
<name>A0A813LFB9_POLGL</name>
<proteinExistence type="predicted"/>
<dbReference type="EMBL" id="CAJNNW010035542">
    <property type="protein sequence ID" value="CAE8728380.1"/>
    <property type="molecule type" value="Genomic_DNA"/>
</dbReference>
<feature type="compositionally biased region" description="Acidic residues" evidence="1">
    <location>
        <begin position="508"/>
        <end position="520"/>
    </location>
</feature>
<accession>A0A813LFB9</accession>
<feature type="compositionally biased region" description="Acidic residues" evidence="1">
    <location>
        <begin position="293"/>
        <end position="303"/>
    </location>
</feature>
<feature type="compositionally biased region" description="Acidic residues" evidence="1">
    <location>
        <begin position="591"/>
        <end position="604"/>
    </location>
</feature>
<feature type="region of interest" description="Disordered" evidence="1">
    <location>
        <begin position="508"/>
        <end position="534"/>
    </location>
</feature>
<feature type="region of interest" description="Disordered" evidence="1">
    <location>
        <begin position="20"/>
        <end position="45"/>
    </location>
</feature>
<evidence type="ECO:0000313" key="2">
    <source>
        <dbReference type="EMBL" id="CAE8728380.1"/>
    </source>
</evidence>
<feature type="compositionally biased region" description="Acidic residues" evidence="1">
    <location>
        <begin position="484"/>
        <end position="494"/>
    </location>
</feature>
<feature type="compositionally biased region" description="Basic and acidic residues" evidence="1">
    <location>
        <begin position="326"/>
        <end position="335"/>
    </location>
</feature>